<reference evidence="1 2" key="1">
    <citation type="submission" date="2020-05" db="EMBL/GenBank/DDBJ databases">
        <title>Draft genome sequence of Desulfovibrio sp. strain HN2T.</title>
        <authorList>
            <person name="Ueno A."/>
            <person name="Tamazawa S."/>
            <person name="Tamamura S."/>
            <person name="Murakami T."/>
            <person name="Kiyama T."/>
            <person name="Inomata H."/>
            <person name="Amano Y."/>
            <person name="Miyakawa K."/>
            <person name="Tamaki H."/>
            <person name="Naganuma T."/>
            <person name="Kaneko K."/>
        </authorList>
    </citation>
    <scope>NUCLEOTIDE SEQUENCE [LARGE SCALE GENOMIC DNA]</scope>
    <source>
        <strain evidence="1 2">HN2</strain>
    </source>
</reference>
<protein>
    <submittedName>
        <fullName evidence="1">Uncharacterized protein</fullName>
    </submittedName>
</protein>
<dbReference type="AlphaFoldDB" id="A0A7J0BGR7"/>
<dbReference type="RefSeq" id="WP_174404087.1">
    <property type="nucleotide sequence ID" value="NZ_BLVO01000005.1"/>
</dbReference>
<evidence type="ECO:0000313" key="2">
    <source>
        <dbReference type="Proteomes" id="UP000503840"/>
    </source>
</evidence>
<dbReference type="Proteomes" id="UP000503840">
    <property type="component" value="Unassembled WGS sequence"/>
</dbReference>
<sequence>MHTLSIRTSEREQLIDITREVQNLVNAQGWQDGMLLLYCPHTTGAVTIKNGAY</sequence>
<dbReference type="Gene3D" id="2.60.120.460">
    <property type="entry name" value="YjbQ-like"/>
    <property type="match status" value="1"/>
</dbReference>
<dbReference type="EMBL" id="BLVO01000005">
    <property type="protein sequence ID" value="GFM32382.1"/>
    <property type="molecule type" value="Genomic_DNA"/>
</dbReference>
<keyword evidence="2" id="KW-1185">Reference proteome</keyword>
<accession>A0A7J0BGR7</accession>
<evidence type="ECO:0000313" key="1">
    <source>
        <dbReference type="EMBL" id="GFM32382.1"/>
    </source>
</evidence>
<proteinExistence type="predicted"/>
<dbReference type="Pfam" id="PF01894">
    <property type="entry name" value="YjbQ"/>
    <property type="match status" value="1"/>
</dbReference>
<comment type="caution">
    <text evidence="1">The sequence shown here is derived from an EMBL/GenBank/DDBJ whole genome shotgun (WGS) entry which is preliminary data.</text>
</comment>
<dbReference type="SUPFAM" id="SSF111038">
    <property type="entry name" value="YjbQ-like"/>
    <property type="match status" value="1"/>
</dbReference>
<organism evidence="1 2">
    <name type="scientific">Desulfovibrio subterraneus</name>
    <dbReference type="NCBI Taxonomy" id="2718620"/>
    <lineage>
        <taxon>Bacteria</taxon>
        <taxon>Pseudomonadati</taxon>
        <taxon>Thermodesulfobacteriota</taxon>
        <taxon>Desulfovibrionia</taxon>
        <taxon>Desulfovibrionales</taxon>
        <taxon>Desulfovibrionaceae</taxon>
        <taxon>Desulfovibrio</taxon>
    </lineage>
</organism>
<dbReference type="InterPro" id="IPR035917">
    <property type="entry name" value="YjbQ-like_sf"/>
</dbReference>
<gene>
    <name evidence="1" type="ORF">DSM101010T_07470</name>
</gene>
<name>A0A7J0BGR7_9BACT</name>
<dbReference type="InterPro" id="IPR001602">
    <property type="entry name" value="UPF0047_YjbQ-like"/>
</dbReference>